<gene>
    <name evidence="2" type="ORF">Q2362_08035</name>
</gene>
<proteinExistence type="predicted"/>
<feature type="domain" description="DUF234" evidence="1">
    <location>
        <begin position="121"/>
        <end position="205"/>
    </location>
</feature>
<organism evidence="2 3">
    <name type="scientific">Campylobacter magnus</name>
    <dbReference type="NCBI Taxonomy" id="3026462"/>
    <lineage>
        <taxon>Bacteria</taxon>
        <taxon>Pseudomonadati</taxon>
        <taxon>Campylobacterota</taxon>
        <taxon>Epsilonproteobacteria</taxon>
        <taxon>Campylobacterales</taxon>
        <taxon>Campylobacteraceae</taxon>
        <taxon>Campylobacter</taxon>
    </lineage>
</organism>
<dbReference type="PANTHER" id="PTHR34704:SF1">
    <property type="entry name" value="ATPASE"/>
    <property type="match status" value="1"/>
</dbReference>
<dbReference type="EMBL" id="JAULJQ010000011">
    <property type="protein sequence ID" value="MDO2410032.1"/>
    <property type="molecule type" value="Genomic_DNA"/>
</dbReference>
<comment type="caution">
    <text evidence="2">The sequence shown here is derived from an EMBL/GenBank/DDBJ whole genome shotgun (WGS) entry which is preliminary data.</text>
</comment>
<sequence>MEFYFVFEGLDFSTHYSELKEAINYEILGKITELKALFANLSKDASSLAHKLALSNRSLKGLKDPRFRKAFNELKSAGIIKVEKSLETKPTPLFGEKLKREIRRHLISDKAHFSKNFYRFYFAFIAPKIEQISEFSDKDKEQFLSSLKLERFFCLPFELVCADFLSHKLGVMRSSISSYWDKDCEIDILVQSSSFCLAAEVKYKEHIVSKKLLNELVAKCEKIGIKPDFYALFSKSGFSGELINLAKKNPKLLLFELNDFKDIL</sequence>
<evidence type="ECO:0000313" key="3">
    <source>
        <dbReference type="Proteomes" id="UP001171111"/>
    </source>
</evidence>
<keyword evidence="3" id="KW-1185">Reference proteome</keyword>
<dbReference type="PANTHER" id="PTHR34704">
    <property type="entry name" value="ATPASE"/>
    <property type="match status" value="1"/>
</dbReference>
<protein>
    <submittedName>
        <fullName evidence="2">DUF234 domain-containing protein</fullName>
    </submittedName>
</protein>
<name>A0ABT8T8G5_9BACT</name>
<reference evidence="2 3" key="1">
    <citation type="submission" date="2023-06" db="EMBL/GenBank/DDBJ databases">
        <title>Campylobacter magnum sp. nov., isolated from cecal contents of domestic pigs (Sus scrofa domesticus).</title>
        <authorList>
            <person name="Papic B."/>
            <person name="Gruntar I."/>
        </authorList>
    </citation>
    <scope>NUCLEOTIDE SEQUENCE [LARGE SCALE GENOMIC DNA]</scope>
    <source>
        <strain evidence="3">34484-21</strain>
    </source>
</reference>
<accession>A0ABT8T8G5</accession>
<dbReference type="SUPFAM" id="SSF52980">
    <property type="entry name" value="Restriction endonuclease-like"/>
    <property type="match status" value="1"/>
</dbReference>
<evidence type="ECO:0000313" key="2">
    <source>
        <dbReference type="EMBL" id="MDO2410032.1"/>
    </source>
</evidence>
<evidence type="ECO:0000259" key="1">
    <source>
        <dbReference type="Pfam" id="PF03008"/>
    </source>
</evidence>
<dbReference type="Proteomes" id="UP001171111">
    <property type="component" value="Unassembled WGS sequence"/>
</dbReference>
<dbReference type="InterPro" id="IPR004256">
    <property type="entry name" value="DUF234"/>
</dbReference>
<dbReference type="InterPro" id="IPR011335">
    <property type="entry name" value="Restrct_endonuc-II-like"/>
</dbReference>
<dbReference type="Pfam" id="PF03008">
    <property type="entry name" value="DUF234"/>
    <property type="match status" value="1"/>
</dbReference>
<dbReference type="RefSeq" id="WP_302244813.1">
    <property type="nucleotide sequence ID" value="NZ_JAULJQ010000011.1"/>
</dbReference>